<dbReference type="InterPro" id="IPR007110">
    <property type="entry name" value="Ig-like_dom"/>
</dbReference>
<dbReference type="PANTHER" id="PTHR11640:SF155">
    <property type="entry name" value="IG-LIKE DOMAIN-CONTAINING PROTEIN"/>
    <property type="match status" value="1"/>
</dbReference>
<evidence type="ECO:0000256" key="2">
    <source>
        <dbReference type="ARBA" id="ARBA00023136"/>
    </source>
</evidence>
<evidence type="ECO:0000313" key="10">
    <source>
        <dbReference type="Proteomes" id="UP000507470"/>
    </source>
</evidence>
<reference evidence="9 10" key="1">
    <citation type="submission" date="2020-06" db="EMBL/GenBank/DDBJ databases">
        <authorList>
            <person name="Li R."/>
            <person name="Bekaert M."/>
        </authorList>
    </citation>
    <scope>NUCLEOTIDE SEQUENCE [LARGE SCALE GENOMIC DNA]</scope>
    <source>
        <strain evidence="10">wild</strain>
    </source>
</reference>
<dbReference type="OrthoDB" id="6114001at2759"/>
<keyword evidence="2 7" id="KW-0472">Membrane</keyword>
<evidence type="ECO:0000256" key="4">
    <source>
        <dbReference type="ARBA" id="ARBA00023180"/>
    </source>
</evidence>
<gene>
    <name evidence="9" type="ORF">MCOR_3858</name>
</gene>
<dbReference type="InterPro" id="IPR051275">
    <property type="entry name" value="Cell_adhesion_signaling"/>
</dbReference>
<evidence type="ECO:0000259" key="8">
    <source>
        <dbReference type="PROSITE" id="PS50835"/>
    </source>
</evidence>
<sequence>MKLVCNVESGLPPETIWWKMNGKSLKKGGPRRIVYEFYPNRSVHYSNFTCEVMNNVTEKPLSKSIRLDIKYKPEVLIGSEPLVTSDEGSKKKLCCEIDSNPNVIFMFWYKDVKTRIKNNSSLCLVLEEVTRQDSGNYTCLAGNEIGNGSSTASLVVFYPPTVYVEYNNFSIYKNKRYVYCKADGVPNNFTFFRLEHKSLFNEHIRYLEVTSDGIAELPHTDQSHSYQDTGLYMCNVSNGVSDRRGKPFQQGEAYLVYNGPPVFVADNMNIQYGQIGKPLSIAVNIYSSSDIKCYHLNGIGKISSSLKTKETLKTNVTIRINFHDVNITANGMQLTFRLVRLHSFQRYNVTVCNNFSNASFIVDVRKGGETPIMTNDSTALVGGCVMFGVITLVIMLIIIGISQSVENIVYQSVQQDQAGIEHPSPASTLLPDIGSENTDTLSHSMDETNQSMGILLNYADVVFQPSSQNEVRIIGLEDRTVYADVDTSFAAAFLPEKQSETSSSEDDFIYVDGIENFIDKRETND</sequence>
<comment type="subcellular location">
    <subcellularLocation>
        <location evidence="1">Membrane</location>
        <topology evidence="1">Single-pass type I membrane protein</topology>
    </subcellularLocation>
</comment>
<dbReference type="InterPro" id="IPR003598">
    <property type="entry name" value="Ig_sub2"/>
</dbReference>
<dbReference type="PANTHER" id="PTHR11640">
    <property type="entry name" value="NEPHRIN"/>
    <property type="match status" value="1"/>
</dbReference>
<feature type="region of interest" description="Disordered" evidence="6">
    <location>
        <begin position="421"/>
        <end position="441"/>
    </location>
</feature>
<dbReference type="PROSITE" id="PS50835">
    <property type="entry name" value="IG_LIKE"/>
    <property type="match status" value="2"/>
</dbReference>
<feature type="transmembrane region" description="Helical" evidence="7">
    <location>
        <begin position="379"/>
        <end position="401"/>
    </location>
</feature>
<keyword evidence="10" id="KW-1185">Reference proteome</keyword>
<protein>
    <recommendedName>
        <fullName evidence="8">Ig-like domain-containing protein</fullName>
    </recommendedName>
</protein>
<feature type="domain" description="Ig-like" evidence="8">
    <location>
        <begin position="1"/>
        <end position="62"/>
    </location>
</feature>
<dbReference type="Proteomes" id="UP000507470">
    <property type="component" value="Unassembled WGS sequence"/>
</dbReference>
<dbReference type="SMART" id="SM00409">
    <property type="entry name" value="IG"/>
    <property type="match status" value="1"/>
</dbReference>
<keyword evidence="3" id="KW-1015">Disulfide bond</keyword>
<evidence type="ECO:0000256" key="3">
    <source>
        <dbReference type="ARBA" id="ARBA00023157"/>
    </source>
</evidence>
<dbReference type="GO" id="GO:0005886">
    <property type="term" value="C:plasma membrane"/>
    <property type="evidence" value="ECO:0007669"/>
    <property type="project" value="TreeGrafter"/>
</dbReference>
<dbReference type="AlphaFoldDB" id="A0A6J8A5F3"/>
<dbReference type="InterPro" id="IPR013783">
    <property type="entry name" value="Ig-like_fold"/>
</dbReference>
<evidence type="ECO:0000256" key="1">
    <source>
        <dbReference type="ARBA" id="ARBA00004479"/>
    </source>
</evidence>
<name>A0A6J8A5F3_MYTCO</name>
<dbReference type="SUPFAM" id="SSF48726">
    <property type="entry name" value="Immunoglobulin"/>
    <property type="match status" value="2"/>
</dbReference>
<dbReference type="GO" id="GO:0098609">
    <property type="term" value="P:cell-cell adhesion"/>
    <property type="evidence" value="ECO:0007669"/>
    <property type="project" value="TreeGrafter"/>
</dbReference>
<dbReference type="GO" id="GO:0050839">
    <property type="term" value="F:cell adhesion molecule binding"/>
    <property type="evidence" value="ECO:0007669"/>
    <property type="project" value="TreeGrafter"/>
</dbReference>
<evidence type="ECO:0000256" key="7">
    <source>
        <dbReference type="SAM" id="Phobius"/>
    </source>
</evidence>
<evidence type="ECO:0000256" key="6">
    <source>
        <dbReference type="SAM" id="MobiDB-lite"/>
    </source>
</evidence>
<proteinExistence type="predicted"/>
<dbReference type="EMBL" id="CACVKT020000710">
    <property type="protein sequence ID" value="CAC5361915.1"/>
    <property type="molecule type" value="Genomic_DNA"/>
</dbReference>
<accession>A0A6J8A5F3</accession>
<dbReference type="InterPro" id="IPR036179">
    <property type="entry name" value="Ig-like_dom_sf"/>
</dbReference>
<keyword evidence="4" id="KW-0325">Glycoprotein</keyword>
<dbReference type="SMART" id="SM00408">
    <property type="entry name" value="IGc2"/>
    <property type="match status" value="1"/>
</dbReference>
<dbReference type="Pfam" id="PF13927">
    <property type="entry name" value="Ig_3"/>
    <property type="match status" value="1"/>
</dbReference>
<feature type="domain" description="Ig-like" evidence="8">
    <location>
        <begin position="73"/>
        <end position="155"/>
    </location>
</feature>
<evidence type="ECO:0000256" key="5">
    <source>
        <dbReference type="ARBA" id="ARBA00023319"/>
    </source>
</evidence>
<dbReference type="GO" id="GO:0005911">
    <property type="term" value="C:cell-cell junction"/>
    <property type="evidence" value="ECO:0007669"/>
    <property type="project" value="TreeGrafter"/>
</dbReference>
<organism evidence="9 10">
    <name type="scientific">Mytilus coruscus</name>
    <name type="common">Sea mussel</name>
    <dbReference type="NCBI Taxonomy" id="42192"/>
    <lineage>
        <taxon>Eukaryota</taxon>
        <taxon>Metazoa</taxon>
        <taxon>Spiralia</taxon>
        <taxon>Lophotrochozoa</taxon>
        <taxon>Mollusca</taxon>
        <taxon>Bivalvia</taxon>
        <taxon>Autobranchia</taxon>
        <taxon>Pteriomorphia</taxon>
        <taxon>Mytilida</taxon>
        <taxon>Mytiloidea</taxon>
        <taxon>Mytilidae</taxon>
        <taxon>Mytilinae</taxon>
        <taxon>Mytilus</taxon>
    </lineage>
</organism>
<keyword evidence="5" id="KW-0393">Immunoglobulin domain</keyword>
<dbReference type="Gene3D" id="2.60.40.10">
    <property type="entry name" value="Immunoglobulins"/>
    <property type="match status" value="2"/>
</dbReference>
<dbReference type="InterPro" id="IPR003599">
    <property type="entry name" value="Ig_sub"/>
</dbReference>
<evidence type="ECO:0000313" key="9">
    <source>
        <dbReference type="EMBL" id="CAC5361915.1"/>
    </source>
</evidence>
<keyword evidence="7" id="KW-0812">Transmembrane</keyword>
<keyword evidence="7" id="KW-1133">Transmembrane helix</keyword>